<keyword evidence="4 7" id="KW-0812">Transmembrane</keyword>
<feature type="transmembrane region" description="Helical" evidence="7">
    <location>
        <begin position="127"/>
        <end position="147"/>
    </location>
</feature>
<dbReference type="PATRIC" id="fig|1003181.4.peg.5805"/>
<keyword evidence="9" id="KW-0808">Transferase</keyword>
<feature type="transmembrane region" description="Helical" evidence="7">
    <location>
        <begin position="210"/>
        <end position="229"/>
    </location>
</feature>
<name>A0A0A6NX18_9GAMM</name>
<organism evidence="9 10">
    <name type="scientific">Candidatus Thiomargarita nelsonii</name>
    <dbReference type="NCBI Taxonomy" id="1003181"/>
    <lineage>
        <taxon>Bacteria</taxon>
        <taxon>Pseudomonadati</taxon>
        <taxon>Pseudomonadota</taxon>
        <taxon>Gammaproteobacteria</taxon>
        <taxon>Thiotrichales</taxon>
        <taxon>Thiotrichaceae</taxon>
        <taxon>Thiomargarita</taxon>
    </lineage>
</organism>
<keyword evidence="6 7" id="KW-0472">Membrane</keyword>
<feature type="transmembrane region" description="Helical" evidence="7">
    <location>
        <begin position="301"/>
        <end position="321"/>
    </location>
</feature>
<dbReference type="GO" id="GO:0016413">
    <property type="term" value="F:O-acetyltransferase activity"/>
    <property type="evidence" value="ECO:0007669"/>
    <property type="project" value="TreeGrafter"/>
</dbReference>
<dbReference type="InterPro" id="IPR002656">
    <property type="entry name" value="Acyl_transf_3_dom"/>
</dbReference>
<keyword evidence="9" id="KW-0012">Acyltransferase</keyword>
<dbReference type="EC" id="2.-.-.-" evidence="9"/>
<evidence type="ECO:0000256" key="3">
    <source>
        <dbReference type="ARBA" id="ARBA00022475"/>
    </source>
</evidence>
<comment type="caution">
    <text evidence="9">The sequence shown here is derived from an EMBL/GenBank/DDBJ whole genome shotgun (WGS) entry which is preliminary data.</text>
</comment>
<keyword evidence="10" id="KW-1185">Reference proteome</keyword>
<keyword evidence="5 7" id="KW-1133">Transmembrane helix</keyword>
<evidence type="ECO:0000256" key="7">
    <source>
        <dbReference type="SAM" id="Phobius"/>
    </source>
</evidence>
<evidence type="ECO:0000259" key="8">
    <source>
        <dbReference type="Pfam" id="PF01757"/>
    </source>
</evidence>
<keyword evidence="3" id="KW-1003">Cell membrane</keyword>
<dbReference type="Proteomes" id="UP000076962">
    <property type="component" value="Unassembled WGS sequence"/>
</dbReference>
<dbReference type="PANTHER" id="PTHR40074:SF2">
    <property type="entry name" value="O-ACETYLTRANSFERASE WECH"/>
    <property type="match status" value="1"/>
</dbReference>
<dbReference type="EMBL" id="LUTY01002609">
    <property type="protein sequence ID" value="OAD19925.1"/>
    <property type="molecule type" value="Genomic_DNA"/>
</dbReference>
<dbReference type="PANTHER" id="PTHR40074">
    <property type="entry name" value="O-ACETYLTRANSFERASE WECH"/>
    <property type="match status" value="1"/>
</dbReference>
<proteinExistence type="inferred from homology"/>
<protein>
    <submittedName>
        <fullName evidence="9">Acyltransferase 3</fullName>
        <ecNumber evidence="9">2.-.-.-</ecNumber>
    </submittedName>
</protein>
<feature type="transmembrane region" description="Helical" evidence="7">
    <location>
        <begin position="179"/>
        <end position="198"/>
    </location>
</feature>
<evidence type="ECO:0000256" key="2">
    <source>
        <dbReference type="ARBA" id="ARBA00007400"/>
    </source>
</evidence>
<accession>A0A0A6NX18</accession>
<dbReference type="Pfam" id="PF01757">
    <property type="entry name" value="Acyl_transf_3"/>
    <property type="match status" value="1"/>
</dbReference>
<evidence type="ECO:0000256" key="1">
    <source>
        <dbReference type="ARBA" id="ARBA00004651"/>
    </source>
</evidence>
<feature type="transmembrane region" description="Helical" evidence="7">
    <location>
        <begin position="49"/>
        <end position="67"/>
    </location>
</feature>
<feature type="transmembrane region" description="Helical" evidence="7">
    <location>
        <begin position="235"/>
        <end position="254"/>
    </location>
</feature>
<feature type="transmembrane region" description="Helical" evidence="7">
    <location>
        <begin position="87"/>
        <end position="107"/>
    </location>
</feature>
<feature type="transmembrane region" description="Helical" evidence="7">
    <location>
        <begin position="154"/>
        <end position="173"/>
    </location>
</feature>
<dbReference type="GO" id="GO:0005886">
    <property type="term" value="C:plasma membrane"/>
    <property type="evidence" value="ECO:0007669"/>
    <property type="project" value="UniProtKB-SubCell"/>
</dbReference>
<evidence type="ECO:0000256" key="6">
    <source>
        <dbReference type="ARBA" id="ARBA00023136"/>
    </source>
</evidence>
<feature type="transmembrane region" description="Helical" evidence="7">
    <location>
        <begin position="12"/>
        <end position="29"/>
    </location>
</feature>
<feature type="transmembrane region" description="Helical" evidence="7">
    <location>
        <begin position="275"/>
        <end position="295"/>
    </location>
</feature>
<sequence length="345" mass="39955">MTNQRVSWIDAAKGIGIILVVYGHVARGVFNAGLYQEQPLVTYHLIDNIIYSFHMPLFFFLSGLFFLRSFDKRGSRLILNKIDTIFYPYLIWSIIQGVIEIILSQYTNGTTSFGNLIAILWLPIAQFWFLYALLLIFIFNTVIFIFLERYFKPLNIPFIIFGIGFFLFLIKQYLPADYFFIRAVSYNYIYFSFGILYWRVLDGKHHSISLTLGVFVIFSLFEYLVYYTATLPSDSALIKIIITFSGILTVIFVCQNLRGTIIKILSLVGRYSMEIYLMHVIFGSGIRIVLQKIFNVNNTDIHLILGTLLGLIFPILFVKIARSTKLEFLFKSPRIISVDKIESKP</sequence>
<gene>
    <name evidence="9" type="ORF">THIOM_004402</name>
</gene>
<dbReference type="GO" id="GO:0009246">
    <property type="term" value="P:enterobacterial common antigen biosynthetic process"/>
    <property type="evidence" value="ECO:0007669"/>
    <property type="project" value="TreeGrafter"/>
</dbReference>
<evidence type="ECO:0000313" key="9">
    <source>
        <dbReference type="EMBL" id="OAD19925.1"/>
    </source>
</evidence>
<evidence type="ECO:0000256" key="4">
    <source>
        <dbReference type="ARBA" id="ARBA00022692"/>
    </source>
</evidence>
<feature type="domain" description="Acyltransferase 3" evidence="8">
    <location>
        <begin position="7"/>
        <end position="317"/>
    </location>
</feature>
<evidence type="ECO:0000256" key="5">
    <source>
        <dbReference type="ARBA" id="ARBA00022989"/>
    </source>
</evidence>
<comment type="subcellular location">
    <subcellularLocation>
        <location evidence="1">Cell membrane</location>
        <topology evidence="1">Multi-pass membrane protein</topology>
    </subcellularLocation>
</comment>
<reference evidence="9 10" key="1">
    <citation type="submission" date="2016-05" db="EMBL/GenBank/DDBJ databases">
        <title>Single-cell genome of chain-forming Candidatus Thiomargarita nelsonii and comparison to other large sulfur-oxidizing bacteria.</title>
        <authorList>
            <person name="Winkel M."/>
            <person name="Salman V."/>
            <person name="Woyke T."/>
            <person name="Schulz-Vogt H."/>
            <person name="Richter M."/>
            <person name="Flood B."/>
            <person name="Bailey J."/>
            <person name="Amann R."/>
            <person name="Mussmann M."/>
        </authorList>
    </citation>
    <scope>NUCLEOTIDE SEQUENCE [LARGE SCALE GENOMIC DNA]</scope>
    <source>
        <strain evidence="9 10">THI036</strain>
    </source>
</reference>
<dbReference type="AlphaFoldDB" id="A0A0A6NX18"/>
<comment type="similarity">
    <text evidence="2">Belongs to the acyltransferase 3 family.</text>
</comment>
<evidence type="ECO:0000313" key="10">
    <source>
        <dbReference type="Proteomes" id="UP000076962"/>
    </source>
</evidence>